<evidence type="ECO:0000259" key="1">
    <source>
        <dbReference type="PROSITE" id="PS51340"/>
    </source>
</evidence>
<dbReference type="GO" id="GO:0003824">
    <property type="term" value="F:catalytic activity"/>
    <property type="evidence" value="ECO:0007669"/>
    <property type="project" value="InterPro"/>
</dbReference>
<dbReference type="AlphaFoldDB" id="A0A1E3X7B5"/>
<evidence type="ECO:0000313" key="2">
    <source>
        <dbReference type="EMBL" id="ODS31449.1"/>
    </source>
</evidence>
<dbReference type="GO" id="GO:0030151">
    <property type="term" value="F:molybdenum ion binding"/>
    <property type="evidence" value="ECO:0007669"/>
    <property type="project" value="InterPro"/>
</dbReference>
<dbReference type="PATRIC" id="fig|1872076.5.peg.4092"/>
<dbReference type="SUPFAM" id="SSF50800">
    <property type="entry name" value="PK beta-barrel domain-like"/>
    <property type="match status" value="1"/>
</dbReference>
<dbReference type="PANTHER" id="PTHR36930">
    <property type="entry name" value="METAL-SULFUR CLUSTER BIOSYNTHESIS PROTEINS YUAD-RELATED"/>
    <property type="match status" value="1"/>
</dbReference>
<dbReference type="InterPro" id="IPR005302">
    <property type="entry name" value="MoCF_Sase_C"/>
</dbReference>
<dbReference type="InterPro" id="IPR052716">
    <property type="entry name" value="MOSC_domain"/>
</dbReference>
<dbReference type="Gene3D" id="2.40.33.20">
    <property type="entry name" value="PK beta-barrel domain-like"/>
    <property type="match status" value="1"/>
</dbReference>
<protein>
    <submittedName>
        <fullName evidence="2">Molybdenum cofactor synthesis domain protein</fullName>
    </submittedName>
</protein>
<dbReference type="PANTHER" id="PTHR36930:SF1">
    <property type="entry name" value="MOSC DOMAIN-CONTAINING PROTEIN"/>
    <property type="match status" value="1"/>
</dbReference>
<accession>A0A1E3X7B5</accession>
<dbReference type="PROSITE" id="PS51340">
    <property type="entry name" value="MOSC"/>
    <property type="match status" value="1"/>
</dbReference>
<reference evidence="2 3" key="1">
    <citation type="submission" date="2016-07" db="EMBL/GenBank/DDBJ databases">
        <title>Draft genome of Scalindua rubra, obtained from a brine-seawater interface in the Red Sea, sheds light on salt adaptation in anammox bacteria.</title>
        <authorList>
            <person name="Speth D.R."/>
            <person name="Lagkouvardos I."/>
            <person name="Wang Y."/>
            <person name="Qian P.-Y."/>
            <person name="Dutilh B.E."/>
            <person name="Jetten M.S."/>
        </authorList>
    </citation>
    <scope>NUCLEOTIDE SEQUENCE [LARGE SCALE GENOMIC DNA]</scope>
    <source>
        <strain evidence="2">BSI-1</strain>
    </source>
</reference>
<organism evidence="2 3">
    <name type="scientific">Candidatus Scalindua rubra</name>
    <dbReference type="NCBI Taxonomy" id="1872076"/>
    <lineage>
        <taxon>Bacteria</taxon>
        <taxon>Pseudomonadati</taxon>
        <taxon>Planctomycetota</taxon>
        <taxon>Candidatus Brocadiia</taxon>
        <taxon>Candidatus Brocadiales</taxon>
        <taxon>Candidatus Scalinduaceae</taxon>
        <taxon>Candidatus Scalindua</taxon>
    </lineage>
</organism>
<name>A0A1E3X7B5_9BACT</name>
<feature type="domain" description="MOSC" evidence="1">
    <location>
        <begin position="28"/>
        <end position="153"/>
    </location>
</feature>
<evidence type="ECO:0000313" key="3">
    <source>
        <dbReference type="Proteomes" id="UP000094056"/>
    </source>
</evidence>
<comment type="caution">
    <text evidence="2">The sequence shown here is derived from an EMBL/GenBank/DDBJ whole genome shotgun (WGS) entry which is preliminary data.</text>
</comment>
<sequence length="169" mass="18742">MNYTNCDTKINDRIIAVNISEKKGMKKKDVGRAYVKENYGIENDAHSGHWHRQISLLAMESIDKMKQKGLNVAPGSFAENITTEGIDLVSLSIGTTLQIGKEVLLEVTQLGKVCHDRCAIYYQAGDCVMPKEGIFAKVIKAGWIEKGDEIKVVPACASTTDKKLEKRLK</sequence>
<dbReference type="InterPro" id="IPR011037">
    <property type="entry name" value="Pyrv_Knase-like_insert_dom_sf"/>
</dbReference>
<gene>
    <name evidence="2" type="ORF">SCARUB_03437</name>
</gene>
<dbReference type="Pfam" id="PF03473">
    <property type="entry name" value="MOSC"/>
    <property type="match status" value="1"/>
</dbReference>
<dbReference type="GO" id="GO:0030170">
    <property type="term" value="F:pyridoxal phosphate binding"/>
    <property type="evidence" value="ECO:0007669"/>
    <property type="project" value="InterPro"/>
</dbReference>
<proteinExistence type="predicted"/>
<dbReference type="EMBL" id="MAYW01000117">
    <property type="protein sequence ID" value="ODS31449.1"/>
    <property type="molecule type" value="Genomic_DNA"/>
</dbReference>
<dbReference type="Proteomes" id="UP000094056">
    <property type="component" value="Unassembled WGS sequence"/>
</dbReference>